<dbReference type="eggNOG" id="KOG3350">
    <property type="taxonomic scope" value="Eukaryota"/>
</dbReference>
<dbReference type="PANTHER" id="PTHR13200">
    <property type="entry name" value="EEF1A LYSINE METHYLTRANSFERASE 1"/>
    <property type="match status" value="1"/>
</dbReference>
<dbReference type="GO" id="GO:0032259">
    <property type="term" value="P:methylation"/>
    <property type="evidence" value="ECO:0007669"/>
    <property type="project" value="UniProtKB-KW"/>
</dbReference>
<dbReference type="EC" id="2.1.1.-" evidence="5"/>
<keyword evidence="3 5" id="KW-0489">Methyltransferase</keyword>
<comment type="function">
    <text evidence="5">S-adenosyl-L-methionine-dependent protein-lysine N-methyltransferase that trimethylates elongation factor 1-alpha at 'Lys-79'.</text>
</comment>
<keyword evidence="6" id="KW-0175">Coiled coil</keyword>
<dbReference type="OMA" id="CNFRPEH"/>
<dbReference type="Proteomes" id="UP000000591">
    <property type="component" value="Chromosome VI"/>
</dbReference>
<evidence type="ECO:0000256" key="3">
    <source>
        <dbReference type="ARBA" id="ARBA00022603"/>
    </source>
</evidence>
<reference evidence="8" key="2">
    <citation type="journal article" date="2013" name="G3 (Bethesda)">
        <title>Genomes of Ashbya fungi isolated from insects reveal four mating-type loci, numerous translocations, lack of transposons, and distinct gene duplications.</title>
        <authorList>
            <person name="Dietrich F.S."/>
            <person name="Voegeli S."/>
            <person name="Kuo S."/>
            <person name="Philippsen P."/>
        </authorList>
    </citation>
    <scope>GENOME REANNOTATION</scope>
    <source>
        <strain evidence="8">ATCC 10895 / CBS 109.51 / FGSC 9923 / NRRL Y-1056</strain>
    </source>
</reference>
<keyword evidence="2 5" id="KW-0963">Cytoplasm</keyword>
<dbReference type="GO" id="GO:0016279">
    <property type="term" value="F:protein-lysine N-methyltransferase activity"/>
    <property type="evidence" value="ECO:0007669"/>
    <property type="project" value="UniProtKB-UniRule"/>
</dbReference>
<proteinExistence type="inferred from homology"/>
<dbReference type="HAMAP" id="MF_03187">
    <property type="entry name" value="Methyltr_EFM5"/>
    <property type="match status" value="1"/>
</dbReference>
<keyword evidence="8" id="KW-1185">Reference proteome</keyword>
<evidence type="ECO:0000256" key="5">
    <source>
        <dbReference type="HAMAP-Rule" id="MF_03187"/>
    </source>
</evidence>
<dbReference type="EMBL" id="AE016819">
    <property type="protein sequence ID" value="AAS53371.1"/>
    <property type="molecule type" value="Genomic_DNA"/>
</dbReference>
<evidence type="ECO:0000313" key="7">
    <source>
        <dbReference type="EMBL" id="AAS53371.1"/>
    </source>
</evidence>
<comment type="subcellular location">
    <subcellularLocation>
        <location evidence="1 5">Cytoplasm</location>
    </subcellularLocation>
</comment>
<reference evidence="7 8" key="1">
    <citation type="journal article" date="2004" name="Science">
        <title>The Ashbya gossypii genome as a tool for mapping the ancient Saccharomyces cerevisiae genome.</title>
        <authorList>
            <person name="Dietrich F.S."/>
            <person name="Voegeli S."/>
            <person name="Brachat S."/>
            <person name="Lerch A."/>
            <person name="Gates K."/>
            <person name="Steiner S."/>
            <person name="Mohr C."/>
            <person name="Pohlmann R."/>
            <person name="Luedi P."/>
            <person name="Choi S."/>
            <person name="Wing R.A."/>
            <person name="Flavier A."/>
            <person name="Gaffney T.D."/>
            <person name="Philippsen P."/>
        </authorList>
    </citation>
    <scope>NUCLEOTIDE SEQUENCE [LARGE SCALE GENOMIC DNA]</scope>
    <source>
        <strain evidence="8">ATCC 10895 / CBS 109.51 / FGSC 9923 / NRRL Y-1056</strain>
    </source>
</reference>
<protein>
    <recommendedName>
        <fullName evidence="5">Protein-lysine N-methyltransferase EFM5</fullName>
        <ecNumber evidence="5">2.1.1.-</ecNumber>
    </recommendedName>
    <alternativeName>
        <fullName evidence="5">Elongation factor methyltransferase 5</fullName>
    </alternativeName>
</protein>
<dbReference type="InterPro" id="IPR041370">
    <property type="entry name" value="Mlase_EEF1AKMT1/ZCCHC4"/>
</dbReference>
<dbReference type="FunCoup" id="Q754S2">
    <property type="interactions" value="309"/>
</dbReference>
<gene>
    <name evidence="5" type="primary">EFM5</name>
    <name evidence="7" type="ORF">AGOS_AFL001W</name>
</gene>
<dbReference type="Pfam" id="PF10237">
    <property type="entry name" value="N6-adenineMlase"/>
    <property type="match status" value="1"/>
</dbReference>
<dbReference type="OrthoDB" id="206354at2759"/>
<dbReference type="PANTHER" id="PTHR13200:SF0">
    <property type="entry name" value="EEF1A LYSINE METHYLTRANSFERASE 1"/>
    <property type="match status" value="1"/>
</dbReference>
<dbReference type="AlphaFoldDB" id="Q754S2"/>
<dbReference type="RefSeq" id="NP_985547.1">
    <property type="nucleotide sequence ID" value="NM_210901.1"/>
</dbReference>
<evidence type="ECO:0000256" key="1">
    <source>
        <dbReference type="ARBA" id="ARBA00004496"/>
    </source>
</evidence>
<dbReference type="InterPro" id="IPR019369">
    <property type="entry name" value="Efm5/EEF1AKMT1"/>
</dbReference>
<evidence type="ECO:0000313" key="8">
    <source>
        <dbReference type="Proteomes" id="UP000000591"/>
    </source>
</evidence>
<accession>Q754S2</accession>
<dbReference type="InParanoid" id="Q754S2"/>
<dbReference type="HOGENOM" id="CLU_074410_1_0_1"/>
<dbReference type="KEGG" id="ago:AGOS_AFL001W"/>
<sequence length="248" mass="28785">MSDSDSDLELQLSSHALAALQEFRQEEEERQKEFERMYNNADEEFQTKKRQQGMELFKEDWQLSQFWYNEETANTLAKALLDGADEDTCIAVVSAPSVYAAILKLNDDEIPTKHIYLLEFDKRFELLAGTDKFLFYDYSKPLDFDSKLKGKVDRLLIDPPFLNEHCQTNSSITAKALLAPKTDTKTKCGVLKHRLISCTGERMRAIIKKNYPDTEITTFLPEHMNGLSNEFRCYANFEWDGWSFSKKD</sequence>
<evidence type="ECO:0000256" key="6">
    <source>
        <dbReference type="SAM" id="Coils"/>
    </source>
</evidence>
<comment type="similarity">
    <text evidence="5">Belongs to the class I-like SAM-binding methyltransferase superfamily. EFM5 family.</text>
</comment>
<dbReference type="GeneID" id="4621785"/>
<organism evidence="7 8">
    <name type="scientific">Eremothecium gossypii (strain ATCC 10895 / CBS 109.51 / FGSC 9923 / NRRL Y-1056)</name>
    <name type="common">Yeast</name>
    <name type="synonym">Ashbya gossypii</name>
    <dbReference type="NCBI Taxonomy" id="284811"/>
    <lineage>
        <taxon>Eukaryota</taxon>
        <taxon>Fungi</taxon>
        <taxon>Dikarya</taxon>
        <taxon>Ascomycota</taxon>
        <taxon>Saccharomycotina</taxon>
        <taxon>Saccharomycetes</taxon>
        <taxon>Saccharomycetales</taxon>
        <taxon>Saccharomycetaceae</taxon>
        <taxon>Eremothecium</taxon>
    </lineage>
</organism>
<dbReference type="GO" id="GO:0005737">
    <property type="term" value="C:cytoplasm"/>
    <property type="evidence" value="ECO:0007669"/>
    <property type="project" value="UniProtKB-SubCell"/>
</dbReference>
<evidence type="ECO:0000256" key="2">
    <source>
        <dbReference type="ARBA" id="ARBA00022490"/>
    </source>
</evidence>
<dbReference type="STRING" id="284811.Q754S2"/>
<keyword evidence="4 5" id="KW-0808">Transferase</keyword>
<name>Q754S2_EREGS</name>
<evidence type="ECO:0000256" key="4">
    <source>
        <dbReference type="ARBA" id="ARBA00022679"/>
    </source>
</evidence>
<feature type="coiled-coil region" evidence="6">
    <location>
        <begin position="17"/>
        <end position="44"/>
    </location>
</feature>